<dbReference type="KEGG" id="boz:DBV39_04370"/>
<dbReference type="AlphaFoldDB" id="A0A2R4XGY5"/>
<dbReference type="Pfam" id="PF04134">
    <property type="entry name" value="DCC1-like"/>
    <property type="match status" value="1"/>
</dbReference>
<feature type="transmembrane region" description="Helical" evidence="1">
    <location>
        <begin position="451"/>
        <end position="473"/>
    </location>
</feature>
<keyword evidence="1" id="KW-1133">Transmembrane helix</keyword>
<keyword evidence="1" id="KW-0472">Membrane</keyword>
<feature type="transmembrane region" description="Helical" evidence="1">
    <location>
        <begin position="127"/>
        <end position="145"/>
    </location>
</feature>
<feature type="transmembrane region" description="Helical" evidence="1">
    <location>
        <begin position="275"/>
        <end position="302"/>
    </location>
</feature>
<evidence type="ECO:0000313" key="2">
    <source>
        <dbReference type="EMBL" id="AWB33076.1"/>
    </source>
</evidence>
<keyword evidence="3" id="KW-1185">Reference proteome</keyword>
<dbReference type="OrthoDB" id="7023433at2"/>
<sequence length="622" mass="70592">MWTLSVWFLGSLAACLLLVKLLPWLRDLMSTFAGSMAPRAFPSNSAFEHNKFALLRVLFGLILFARGLDVYGLLLDSERFSAVGLWAGAEMLAGALLALGLLTQWVLVFLVGAMWQYGDFVVAKSTLGNDIGAILAVLLLLVNAGKHLSLDSALLKRLPNLHWPLLYYSGVPGREIIFYAKFTALASYWAVCVYSIAIHLNEPAWMDGSAGPLLLSNNFMAVWHEQFSAVFTSSAVAVGLAKGSLWMMMLWYPAVLPFVLLGGWFRLYVIVWGWLFFALSMFFLQLGYLAEIEVLLWLALFWSVSGLDRRQPLEVLYDDRCNLCDRTVQAVTLLDIFGRVNLRPLSKNKPLLDEIGLGMEQALTDLYGVDGQSRKLFRGYDFYVQLSRTLVLLWPLLPLLLLGRLLWVGPRIYRFVAERRTRLFGVCALPRSKFFRSASVEESRSSLPQAVTLHVCLLILFYFAAVPAPYIGWNGLPNLGARLAHIYGITPIDVFNKTDLRMAENWFVLDSVDFHERVPLFAEDGSRLSMHASDRLYFGHTLRFRRAVIGKAGCYFESWRPLFEYMSRIYLQQRGAEAGDYDFRYRQFNQPLVSAEDIARNQFKSVAPEVICALDYKIVYRK</sequence>
<dbReference type="GO" id="GO:0015035">
    <property type="term" value="F:protein-disulfide reductase activity"/>
    <property type="evidence" value="ECO:0007669"/>
    <property type="project" value="InterPro"/>
</dbReference>
<feature type="transmembrane region" description="Helical" evidence="1">
    <location>
        <begin position="6"/>
        <end position="25"/>
    </location>
</feature>
<feature type="transmembrane region" description="Helical" evidence="1">
    <location>
        <begin position="94"/>
        <end position="115"/>
    </location>
</feature>
<dbReference type="EMBL" id="CP028901">
    <property type="protein sequence ID" value="AWB33076.1"/>
    <property type="molecule type" value="Genomic_DNA"/>
</dbReference>
<evidence type="ECO:0008006" key="4">
    <source>
        <dbReference type="Google" id="ProtNLM"/>
    </source>
</evidence>
<proteinExistence type="predicted"/>
<feature type="transmembrane region" description="Helical" evidence="1">
    <location>
        <begin position="382"/>
        <end position="407"/>
    </location>
</feature>
<organism evidence="2 3">
    <name type="scientific">Orrella marina</name>
    <dbReference type="NCBI Taxonomy" id="2163011"/>
    <lineage>
        <taxon>Bacteria</taxon>
        <taxon>Pseudomonadati</taxon>
        <taxon>Pseudomonadota</taxon>
        <taxon>Betaproteobacteria</taxon>
        <taxon>Burkholderiales</taxon>
        <taxon>Alcaligenaceae</taxon>
        <taxon>Orrella</taxon>
    </lineage>
</organism>
<reference evidence="2 3" key="1">
    <citation type="submission" date="2018-04" db="EMBL/GenBank/DDBJ databases">
        <title>Bordetella sp. HZ20 isolated from seawater.</title>
        <authorList>
            <person name="Sun C."/>
        </authorList>
    </citation>
    <scope>NUCLEOTIDE SEQUENCE [LARGE SCALE GENOMIC DNA]</scope>
    <source>
        <strain evidence="2 3">HZ20</strain>
    </source>
</reference>
<dbReference type="Proteomes" id="UP000244571">
    <property type="component" value="Chromosome"/>
</dbReference>
<feature type="transmembrane region" description="Helical" evidence="1">
    <location>
        <begin position="53"/>
        <end position="74"/>
    </location>
</feature>
<dbReference type="RefSeq" id="WP_108620505.1">
    <property type="nucleotide sequence ID" value="NZ_CP028901.1"/>
</dbReference>
<name>A0A2R4XGY5_9BURK</name>
<feature type="transmembrane region" description="Helical" evidence="1">
    <location>
        <begin position="250"/>
        <end position="269"/>
    </location>
</feature>
<gene>
    <name evidence="2" type="ORF">DBV39_04370</name>
</gene>
<evidence type="ECO:0000256" key="1">
    <source>
        <dbReference type="SAM" id="Phobius"/>
    </source>
</evidence>
<dbReference type="InterPro" id="IPR007263">
    <property type="entry name" value="DCC1-like"/>
</dbReference>
<feature type="transmembrane region" description="Helical" evidence="1">
    <location>
        <begin position="176"/>
        <end position="197"/>
    </location>
</feature>
<evidence type="ECO:0000313" key="3">
    <source>
        <dbReference type="Proteomes" id="UP000244571"/>
    </source>
</evidence>
<accession>A0A2R4XGY5</accession>
<protein>
    <recommendedName>
        <fullName evidence="4">DUF393 domain-containing protein</fullName>
    </recommendedName>
</protein>
<keyword evidence="1" id="KW-0812">Transmembrane</keyword>